<dbReference type="Proteomes" id="UP001344658">
    <property type="component" value="Unassembled WGS sequence"/>
</dbReference>
<evidence type="ECO:0000256" key="1">
    <source>
        <dbReference type="SAM" id="MobiDB-lite"/>
    </source>
</evidence>
<dbReference type="InterPro" id="IPR000674">
    <property type="entry name" value="Ald_Oxase/Xan_DH_a/b"/>
</dbReference>
<name>A0ABU7P9Z9_9ACTN</name>
<dbReference type="SUPFAM" id="SSF56003">
    <property type="entry name" value="Molybdenum cofactor-binding domain"/>
    <property type="match status" value="1"/>
</dbReference>
<gene>
    <name evidence="3" type="ORF">V2S66_11760</name>
</gene>
<dbReference type="InterPro" id="IPR008274">
    <property type="entry name" value="AldOxase/xan_DH_MoCoBD1"/>
</dbReference>
<organism evidence="3 4">
    <name type="scientific">Actinacidiphila polyblastidii</name>
    <dbReference type="NCBI Taxonomy" id="3110430"/>
    <lineage>
        <taxon>Bacteria</taxon>
        <taxon>Bacillati</taxon>
        <taxon>Actinomycetota</taxon>
        <taxon>Actinomycetes</taxon>
        <taxon>Kitasatosporales</taxon>
        <taxon>Streptomycetaceae</taxon>
        <taxon>Actinacidiphila</taxon>
    </lineage>
</organism>
<dbReference type="InterPro" id="IPR046867">
    <property type="entry name" value="AldOxase/xan_DH_MoCoBD2"/>
</dbReference>
<dbReference type="RefSeq" id="WP_330794569.1">
    <property type="nucleotide sequence ID" value="NZ_JAZEWV010000007.1"/>
</dbReference>
<dbReference type="SUPFAM" id="SSF54665">
    <property type="entry name" value="CO dehydrogenase molybdoprotein N-domain-like"/>
    <property type="match status" value="1"/>
</dbReference>
<dbReference type="Pfam" id="PF20256">
    <property type="entry name" value="MoCoBD_2"/>
    <property type="match status" value="1"/>
</dbReference>
<feature type="region of interest" description="Disordered" evidence="1">
    <location>
        <begin position="1"/>
        <end position="38"/>
    </location>
</feature>
<evidence type="ECO:0000313" key="4">
    <source>
        <dbReference type="Proteomes" id="UP001344658"/>
    </source>
</evidence>
<evidence type="ECO:0000313" key="3">
    <source>
        <dbReference type="EMBL" id="MEE4542640.1"/>
    </source>
</evidence>
<dbReference type="SMART" id="SM01008">
    <property type="entry name" value="Ald_Xan_dh_C"/>
    <property type="match status" value="1"/>
</dbReference>
<dbReference type="Gene3D" id="3.90.1170.50">
    <property type="entry name" value="Aldehyde oxidase/xanthine dehydrogenase, a/b hammerhead"/>
    <property type="match status" value="1"/>
</dbReference>
<feature type="domain" description="Aldehyde oxidase/xanthine dehydrogenase a/b hammerhead" evidence="2">
    <location>
        <begin position="50"/>
        <end position="157"/>
    </location>
</feature>
<dbReference type="Pfam" id="PF01315">
    <property type="entry name" value="Ald_Xan_dh_C"/>
    <property type="match status" value="1"/>
</dbReference>
<dbReference type="InterPro" id="IPR036856">
    <property type="entry name" value="Ald_Oxase/Xan_DH_a/b_sf"/>
</dbReference>
<dbReference type="PANTHER" id="PTHR11908:SF157">
    <property type="entry name" value="XANTHINE DEHYDROGENASE SUBUNIT D-RELATED"/>
    <property type="match status" value="1"/>
</dbReference>
<feature type="compositionally biased region" description="Low complexity" evidence="1">
    <location>
        <begin position="1"/>
        <end position="23"/>
    </location>
</feature>
<dbReference type="PANTHER" id="PTHR11908">
    <property type="entry name" value="XANTHINE DEHYDROGENASE"/>
    <property type="match status" value="1"/>
</dbReference>
<comment type="caution">
    <text evidence="3">The sequence shown here is derived from an EMBL/GenBank/DDBJ whole genome shotgun (WGS) entry which is preliminary data.</text>
</comment>
<protein>
    <submittedName>
        <fullName evidence="3">Molybdopterin cofactor-binding domain-containing protein</fullName>
    </submittedName>
</protein>
<dbReference type="Gene3D" id="3.30.365.10">
    <property type="entry name" value="Aldehyde oxidase/xanthine dehydrogenase, molybdopterin binding domain"/>
    <property type="match status" value="4"/>
</dbReference>
<proteinExistence type="predicted"/>
<dbReference type="EMBL" id="JAZEWV010000007">
    <property type="protein sequence ID" value="MEE4542640.1"/>
    <property type="molecule type" value="Genomic_DNA"/>
</dbReference>
<reference evidence="3 4" key="1">
    <citation type="submission" date="2023-12" db="EMBL/GenBank/DDBJ databases">
        <title>Streptomyces sp. V4-01.</title>
        <authorList>
            <person name="Somphong A."/>
            <person name="Phongsopitanun W."/>
        </authorList>
    </citation>
    <scope>NUCLEOTIDE SEQUENCE [LARGE SCALE GENOMIC DNA]</scope>
    <source>
        <strain evidence="3 4">V4-01</strain>
    </source>
</reference>
<dbReference type="InterPro" id="IPR016208">
    <property type="entry name" value="Ald_Oxase/xanthine_DH-like"/>
</dbReference>
<dbReference type="Pfam" id="PF02738">
    <property type="entry name" value="MoCoBD_1"/>
    <property type="match status" value="1"/>
</dbReference>
<dbReference type="InterPro" id="IPR037165">
    <property type="entry name" value="AldOxase/xan_DH_Mopterin-bd_sf"/>
</dbReference>
<evidence type="ECO:0000259" key="2">
    <source>
        <dbReference type="SMART" id="SM01008"/>
    </source>
</evidence>
<accession>A0ABU7P9Z9</accession>
<sequence>MAHETPAATTGGPRAATAPGRAPSSLTQGAVTRGGIGESTLRPDGVLKVTGEFAYSSDLWHEDMLWGYTLRSTVAHAKILSIDTGEALATSGVYAVLTHDDLPTEVKHYGLEIRDTPVLAHGKVRHHGEPVALVAADHPETARRAAAKIRVVYEELLVITDEASATAPGALLVHEGRDDHHSGHVPHPNIVHRQPIVRGDAAAAAARADVVVTGEYVFGMQDQAFLGPESGLAVPAQDGGVDLYVATQWLHSDLRQIAPVLGLPESKVRMTLSGVGGAFGGREDLSMQIHGCLLALRTGKPVKIVYNRFESFFGHVHRHPAKLRYEHGATRDGKLTHVRCRIVLDGGAYASASPAVVGNAASLSVGPYVVDDVDIEAIALYTNNPPCGAMRGFGAVQACFAYEAQMDRVAAELGMDPVEFRQLNAMEQGTIMPTGQAVDSPAPVAELLRRVKAMPMPPERQWEVAGGAPDVRALPGGLSNTTHGEGVVRGVGYAVGIKNVGFSEGFDDYSTARVRIEAINGEAVATVHTAMAEVGQGGVTVHAQIARSELGVAQVTIQPADTRVGSAGSTSASRQTYMTGGAVKNTCEAVREKVLDIGRRKFGTYHPAWATAELLLESGKVVTDGGEALAGIAEVLEDESVDLELEFRHRPTQAFDLRTGQGNGHVQYSFAAHRAVVEVDTELGLVKVVELACAQDVGKALNPLSVVGQIQGGTTQGLGIAVMEEIVVDPKTAKVRNPSFTDYLIPTILDTPTIPVDVLELADEHAPYGLRGVGEAPTLSSTPAVLAAIRAATGLELNRTPVRPEHLTGVR</sequence>
<keyword evidence="4" id="KW-1185">Reference proteome</keyword>